<dbReference type="EC" id="4.2.2.-" evidence="3"/>
<comment type="function">
    <text evidence="3">Lytic transglycosylase with a strong preference for naked glycan strands that lack stem peptides.</text>
</comment>
<evidence type="ECO:0000313" key="7">
    <source>
        <dbReference type="Proteomes" id="UP000607397"/>
    </source>
</evidence>
<dbReference type="InterPro" id="IPR036908">
    <property type="entry name" value="RlpA-like_sf"/>
</dbReference>
<evidence type="ECO:0000259" key="5">
    <source>
        <dbReference type="Pfam" id="PF03330"/>
    </source>
</evidence>
<feature type="chain" id="PRO_5035496176" description="Probable endolytic peptidoglycan transglycosylase RlpA" evidence="3">
    <location>
        <begin position="24"/>
        <end position="111"/>
    </location>
</feature>
<dbReference type="CDD" id="cd22268">
    <property type="entry name" value="DPBB_RlpA-like"/>
    <property type="match status" value="1"/>
</dbReference>
<dbReference type="RefSeq" id="WP_161825060.1">
    <property type="nucleotide sequence ID" value="NZ_WVIC01000014.1"/>
</dbReference>
<keyword evidence="1 3" id="KW-0456">Lyase</keyword>
<dbReference type="GO" id="GO:0008932">
    <property type="term" value="F:lytic endotransglycosylase activity"/>
    <property type="evidence" value="ECO:0007669"/>
    <property type="project" value="UniProtKB-UniRule"/>
</dbReference>
<dbReference type="InterPro" id="IPR012997">
    <property type="entry name" value="RplA"/>
</dbReference>
<feature type="domain" description="RlpA-like protein double-psi beta-barrel" evidence="5">
    <location>
        <begin position="26"/>
        <end position="106"/>
    </location>
</feature>
<evidence type="ECO:0000256" key="2">
    <source>
        <dbReference type="ARBA" id="ARBA00023316"/>
    </source>
</evidence>
<dbReference type="Gene3D" id="2.40.40.10">
    <property type="entry name" value="RlpA-like domain"/>
    <property type="match status" value="1"/>
</dbReference>
<dbReference type="Pfam" id="PF03330">
    <property type="entry name" value="DPBB_1"/>
    <property type="match status" value="1"/>
</dbReference>
<dbReference type="GO" id="GO:0071555">
    <property type="term" value="P:cell wall organization"/>
    <property type="evidence" value="ECO:0007669"/>
    <property type="project" value="UniProtKB-KW"/>
</dbReference>
<sequence precursor="true">MLKKLILPMAIAAATLAPSAAMAQMATYYSDYYQGHRTASGEVFDTWSYTAAHPSLPFGSVVRVTNLNNGRTVDVRINDRCNCGIDLSRAAAQTIGSISAGVVPVSLQVIR</sequence>
<organism evidence="6 7">
    <name type="scientific">Petrachloros mirabilis ULC683</name>
    <dbReference type="NCBI Taxonomy" id="2781853"/>
    <lineage>
        <taxon>Bacteria</taxon>
        <taxon>Bacillati</taxon>
        <taxon>Cyanobacteriota</taxon>
        <taxon>Cyanophyceae</taxon>
        <taxon>Synechococcales</taxon>
        <taxon>Petrachlorosaceae</taxon>
        <taxon>Petrachloros</taxon>
        <taxon>Petrachloros mirabilis</taxon>
    </lineage>
</organism>
<keyword evidence="2 3" id="KW-0961">Cell wall biogenesis/degradation</keyword>
<dbReference type="GO" id="GO:0000270">
    <property type="term" value="P:peptidoglycan metabolic process"/>
    <property type="evidence" value="ECO:0007669"/>
    <property type="project" value="UniProtKB-UniRule"/>
</dbReference>
<dbReference type="InterPro" id="IPR009009">
    <property type="entry name" value="RlpA-like_DPBB"/>
</dbReference>
<dbReference type="EMBL" id="WVIC01000014">
    <property type="protein sequence ID" value="NCJ06587.1"/>
    <property type="molecule type" value="Genomic_DNA"/>
</dbReference>
<evidence type="ECO:0000256" key="4">
    <source>
        <dbReference type="RuleBase" id="RU003495"/>
    </source>
</evidence>
<dbReference type="InterPro" id="IPR034718">
    <property type="entry name" value="RlpA"/>
</dbReference>
<feature type="signal peptide" evidence="3">
    <location>
        <begin position="1"/>
        <end position="23"/>
    </location>
</feature>
<dbReference type="SUPFAM" id="SSF50685">
    <property type="entry name" value="Barwin-like endoglucanases"/>
    <property type="match status" value="1"/>
</dbReference>
<dbReference type="Proteomes" id="UP000607397">
    <property type="component" value="Unassembled WGS sequence"/>
</dbReference>
<keyword evidence="3" id="KW-0732">Signal</keyword>
<dbReference type="PANTHER" id="PTHR34183">
    <property type="entry name" value="ENDOLYTIC PEPTIDOGLYCAN TRANSGLYCOSYLASE RLPA"/>
    <property type="match status" value="1"/>
</dbReference>
<proteinExistence type="inferred from homology"/>
<comment type="similarity">
    <text evidence="3 4">Belongs to the RlpA family.</text>
</comment>
<evidence type="ECO:0000313" key="6">
    <source>
        <dbReference type="EMBL" id="NCJ06587.1"/>
    </source>
</evidence>
<reference evidence="6" key="1">
    <citation type="submission" date="2019-12" db="EMBL/GenBank/DDBJ databases">
        <title>High-Quality draft genome sequences of three cyanobacteria isolated from the limestone walls of the Old Cathedral of Coimbra.</title>
        <authorList>
            <person name="Tiago I."/>
            <person name="Soares F."/>
            <person name="Portugal A."/>
        </authorList>
    </citation>
    <scope>NUCLEOTIDE SEQUENCE [LARGE SCALE GENOMIC DNA]</scope>
    <source>
        <strain evidence="6">C</strain>
    </source>
</reference>
<accession>A0A8K1ZZA8</accession>
<evidence type="ECO:0000256" key="1">
    <source>
        <dbReference type="ARBA" id="ARBA00023239"/>
    </source>
</evidence>
<protein>
    <recommendedName>
        <fullName evidence="3">Probable endolytic peptidoglycan transglycosylase RlpA</fullName>
        <ecNumber evidence="3">4.2.2.-</ecNumber>
    </recommendedName>
</protein>
<keyword evidence="7" id="KW-1185">Reference proteome</keyword>
<comment type="caution">
    <text evidence="6">The sequence shown here is derived from an EMBL/GenBank/DDBJ whole genome shotgun (WGS) entry which is preliminary data.</text>
</comment>
<dbReference type="AlphaFoldDB" id="A0A8K1ZZA8"/>
<dbReference type="PANTHER" id="PTHR34183:SF8">
    <property type="entry name" value="ENDOLYTIC PEPTIDOGLYCAN TRANSGLYCOSYLASE RLPA-RELATED"/>
    <property type="match status" value="1"/>
</dbReference>
<dbReference type="HAMAP" id="MF_02071">
    <property type="entry name" value="RlpA"/>
    <property type="match status" value="1"/>
</dbReference>
<evidence type="ECO:0000256" key="3">
    <source>
        <dbReference type="HAMAP-Rule" id="MF_02071"/>
    </source>
</evidence>
<name>A0A8K1ZZA8_9CYAN</name>
<gene>
    <name evidence="3" type="primary">rlpA</name>
    <name evidence="6" type="ORF">GS597_08735</name>
</gene>
<dbReference type="NCBIfam" id="TIGR00413">
    <property type="entry name" value="rlpA"/>
    <property type="match status" value="1"/>
</dbReference>